<dbReference type="PANTHER" id="PTHR13887:SF14">
    <property type="entry name" value="DISULFIDE BOND FORMATION PROTEIN D"/>
    <property type="match status" value="1"/>
</dbReference>
<keyword evidence="4" id="KW-1015">Disulfide bond</keyword>
<feature type="transmembrane region" description="Helical" evidence="6">
    <location>
        <begin position="20"/>
        <end position="39"/>
    </location>
</feature>
<reference evidence="8 9" key="1">
    <citation type="submission" date="2024-09" db="EMBL/GenBank/DDBJ databases">
        <authorList>
            <person name="Sun Q."/>
            <person name="Mori K."/>
        </authorList>
    </citation>
    <scope>NUCLEOTIDE SEQUENCE [LARGE SCALE GENOMIC DNA]</scope>
    <source>
        <strain evidence="8 9">JCM 11201</strain>
    </source>
</reference>
<evidence type="ECO:0000313" key="9">
    <source>
        <dbReference type="Proteomes" id="UP001589609"/>
    </source>
</evidence>
<dbReference type="Pfam" id="PF13462">
    <property type="entry name" value="Thioredoxin_4"/>
    <property type="match status" value="1"/>
</dbReference>
<evidence type="ECO:0000256" key="2">
    <source>
        <dbReference type="ARBA" id="ARBA00022729"/>
    </source>
</evidence>
<keyword evidence="2" id="KW-0732">Signal</keyword>
<dbReference type="Proteomes" id="UP001589609">
    <property type="component" value="Unassembled WGS sequence"/>
</dbReference>
<keyword evidence="9" id="KW-1185">Reference proteome</keyword>
<dbReference type="InterPro" id="IPR036249">
    <property type="entry name" value="Thioredoxin-like_sf"/>
</dbReference>
<keyword evidence="3" id="KW-0560">Oxidoreductase</keyword>
<dbReference type="InterPro" id="IPR013766">
    <property type="entry name" value="Thioredoxin_domain"/>
</dbReference>
<comment type="similarity">
    <text evidence="1">Belongs to the thioredoxin family. DsbA subfamily.</text>
</comment>
<sequence>MKAEKKSKIASKKASPKWFFWIVGVFSLCVLGLLLIGNFSKTEAVINYKNQPYIGDAAAPVKIVEFGDYKCPVCKNFNATNFPQIKEKYVETGIATFYFMNDPFINTDSNRSALFAETVYQELGNETFWKFHDQLYSKQPEDSKYEAIDLYTESFLKDTLKEIANDDDTNKVMEAFQQKKAKSALEQDLLHVKNLKVDGTPTLFINGKKFEGNTWDEFNQMVEDAAKEKK</sequence>
<dbReference type="RefSeq" id="WP_379951879.1">
    <property type="nucleotide sequence ID" value="NZ_JBHMAF010000196.1"/>
</dbReference>
<accession>A0ABV5WNI1</accession>
<dbReference type="PROSITE" id="PS51352">
    <property type="entry name" value="THIOREDOXIN_2"/>
    <property type="match status" value="1"/>
</dbReference>
<keyword evidence="5" id="KW-0676">Redox-active center</keyword>
<dbReference type="EMBL" id="JBHMAF010000196">
    <property type="protein sequence ID" value="MFB9761753.1"/>
    <property type="molecule type" value="Genomic_DNA"/>
</dbReference>
<evidence type="ECO:0000259" key="7">
    <source>
        <dbReference type="PROSITE" id="PS51352"/>
    </source>
</evidence>
<protein>
    <submittedName>
        <fullName evidence="8">DsbA family protein</fullName>
    </submittedName>
</protein>
<evidence type="ECO:0000256" key="1">
    <source>
        <dbReference type="ARBA" id="ARBA00005791"/>
    </source>
</evidence>
<evidence type="ECO:0000256" key="4">
    <source>
        <dbReference type="ARBA" id="ARBA00023157"/>
    </source>
</evidence>
<evidence type="ECO:0000256" key="3">
    <source>
        <dbReference type="ARBA" id="ARBA00023002"/>
    </source>
</evidence>
<comment type="caution">
    <text evidence="8">The sequence shown here is derived from an EMBL/GenBank/DDBJ whole genome shotgun (WGS) entry which is preliminary data.</text>
</comment>
<evidence type="ECO:0000256" key="6">
    <source>
        <dbReference type="SAM" id="Phobius"/>
    </source>
</evidence>
<dbReference type="PANTHER" id="PTHR13887">
    <property type="entry name" value="GLUTATHIONE S-TRANSFERASE KAPPA"/>
    <property type="match status" value="1"/>
</dbReference>
<organism evidence="8 9">
    <name type="scientific">Ectobacillus funiculus</name>
    <dbReference type="NCBI Taxonomy" id="137993"/>
    <lineage>
        <taxon>Bacteria</taxon>
        <taxon>Bacillati</taxon>
        <taxon>Bacillota</taxon>
        <taxon>Bacilli</taxon>
        <taxon>Bacillales</taxon>
        <taxon>Bacillaceae</taxon>
        <taxon>Ectobacillus</taxon>
    </lineage>
</organism>
<gene>
    <name evidence="8" type="ORF">ACFFMS_26335</name>
</gene>
<keyword evidence="6" id="KW-0812">Transmembrane</keyword>
<name>A0ABV5WNI1_9BACI</name>
<keyword evidence="6" id="KW-1133">Transmembrane helix</keyword>
<dbReference type="InterPro" id="IPR012336">
    <property type="entry name" value="Thioredoxin-like_fold"/>
</dbReference>
<dbReference type="Gene3D" id="3.40.30.10">
    <property type="entry name" value="Glutaredoxin"/>
    <property type="match status" value="1"/>
</dbReference>
<proteinExistence type="inferred from homology"/>
<keyword evidence="6" id="KW-0472">Membrane</keyword>
<evidence type="ECO:0000313" key="8">
    <source>
        <dbReference type="EMBL" id="MFB9761753.1"/>
    </source>
</evidence>
<evidence type="ECO:0000256" key="5">
    <source>
        <dbReference type="ARBA" id="ARBA00023284"/>
    </source>
</evidence>
<feature type="domain" description="Thioredoxin" evidence="7">
    <location>
        <begin position="30"/>
        <end position="227"/>
    </location>
</feature>
<dbReference type="SUPFAM" id="SSF52833">
    <property type="entry name" value="Thioredoxin-like"/>
    <property type="match status" value="1"/>
</dbReference>